<dbReference type="SMART" id="SM00448">
    <property type="entry name" value="REC"/>
    <property type="match status" value="1"/>
</dbReference>
<dbReference type="PANTHER" id="PTHR42713:SF3">
    <property type="entry name" value="TRANSCRIPTIONAL REGULATORY PROTEIN HPTR"/>
    <property type="match status" value="1"/>
</dbReference>
<dbReference type="PANTHER" id="PTHR42713">
    <property type="entry name" value="HISTIDINE KINASE-RELATED"/>
    <property type="match status" value="1"/>
</dbReference>
<dbReference type="GO" id="GO:0003700">
    <property type="term" value="F:DNA-binding transcription factor activity"/>
    <property type="evidence" value="ECO:0007669"/>
    <property type="project" value="InterPro"/>
</dbReference>
<dbReference type="CDD" id="cd17536">
    <property type="entry name" value="REC_YesN-like"/>
    <property type="match status" value="1"/>
</dbReference>
<dbReference type="GO" id="GO:0043565">
    <property type="term" value="F:sequence-specific DNA binding"/>
    <property type="evidence" value="ECO:0007669"/>
    <property type="project" value="InterPro"/>
</dbReference>
<evidence type="ECO:0000256" key="7">
    <source>
        <dbReference type="ARBA" id="ARBA00023163"/>
    </source>
</evidence>
<dbReference type="Proteomes" id="UP000558113">
    <property type="component" value="Unassembled WGS sequence"/>
</dbReference>
<evidence type="ECO:0000256" key="6">
    <source>
        <dbReference type="ARBA" id="ARBA00023125"/>
    </source>
</evidence>
<evidence type="ECO:0000313" key="12">
    <source>
        <dbReference type="Proteomes" id="UP000558113"/>
    </source>
</evidence>
<evidence type="ECO:0000256" key="2">
    <source>
        <dbReference type="ARBA" id="ARBA00022490"/>
    </source>
</evidence>
<dbReference type="RefSeq" id="WP_161695978.1">
    <property type="nucleotide sequence ID" value="NZ_JAAAMU010000003.1"/>
</dbReference>
<keyword evidence="5" id="KW-0805">Transcription regulation</keyword>
<dbReference type="SUPFAM" id="SSF52172">
    <property type="entry name" value="CheY-like"/>
    <property type="match status" value="1"/>
</dbReference>
<keyword evidence="12" id="KW-1185">Reference proteome</keyword>
<keyword evidence="7" id="KW-0804">Transcription</keyword>
<dbReference type="GO" id="GO:0005737">
    <property type="term" value="C:cytoplasm"/>
    <property type="evidence" value="ECO:0007669"/>
    <property type="project" value="UniProtKB-SubCell"/>
</dbReference>
<gene>
    <name evidence="11" type="ORF">GT003_07370</name>
</gene>
<dbReference type="Pfam" id="PF12833">
    <property type="entry name" value="HTH_18"/>
    <property type="match status" value="1"/>
</dbReference>
<name>A0A7X4YM31_9BACL</name>
<proteinExistence type="predicted"/>
<evidence type="ECO:0000259" key="10">
    <source>
        <dbReference type="PROSITE" id="PS50110"/>
    </source>
</evidence>
<dbReference type="EMBL" id="JAAAMU010000003">
    <property type="protein sequence ID" value="NBC68802.1"/>
    <property type="molecule type" value="Genomic_DNA"/>
</dbReference>
<comment type="caution">
    <text evidence="11">The sequence shown here is derived from an EMBL/GenBank/DDBJ whole genome shotgun (WGS) entry which is preliminary data.</text>
</comment>
<keyword evidence="3 8" id="KW-0597">Phosphoprotein</keyword>
<keyword evidence="4" id="KW-0902">Two-component regulatory system</keyword>
<dbReference type="InterPro" id="IPR011006">
    <property type="entry name" value="CheY-like_superfamily"/>
</dbReference>
<feature type="domain" description="Response regulatory" evidence="10">
    <location>
        <begin position="3"/>
        <end position="120"/>
    </location>
</feature>
<dbReference type="SMART" id="SM00342">
    <property type="entry name" value="HTH_ARAC"/>
    <property type="match status" value="1"/>
</dbReference>
<comment type="subcellular location">
    <subcellularLocation>
        <location evidence="1">Cytoplasm</location>
    </subcellularLocation>
</comment>
<dbReference type="SUPFAM" id="SSF46689">
    <property type="entry name" value="Homeodomain-like"/>
    <property type="match status" value="2"/>
</dbReference>
<evidence type="ECO:0000256" key="3">
    <source>
        <dbReference type="ARBA" id="ARBA00022553"/>
    </source>
</evidence>
<evidence type="ECO:0000259" key="9">
    <source>
        <dbReference type="PROSITE" id="PS01124"/>
    </source>
</evidence>
<dbReference type="PROSITE" id="PS50110">
    <property type="entry name" value="RESPONSE_REGULATORY"/>
    <property type="match status" value="1"/>
</dbReference>
<evidence type="ECO:0000313" key="11">
    <source>
        <dbReference type="EMBL" id="NBC68802.1"/>
    </source>
</evidence>
<evidence type="ECO:0000256" key="5">
    <source>
        <dbReference type="ARBA" id="ARBA00023015"/>
    </source>
</evidence>
<feature type="modified residue" description="4-aspartylphosphate" evidence="8">
    <location>
        <position position="55"/>
    </location>
</feature>
<dbReference type="InterPro" id="IPR001789">
    <property type="entry name" value="Sig_transdc_resp-reg_receiver"/>
</dbReference>
<evidence type="ECO:0000256" key="4">
    <source>
        <dbReference type="ARBA" id="ARBA00023012"/>
    </source>
</evidence>
<sequence>MYRVLLAEDSKPIMRNLKELITTSGLPVQIVHTAPNGADALEAFNEHEVDILLTDIRMPKMDGLALISEAKKVNPRLKAVLISGYNDFEYTRKAINLQVSDYLLKPIERSAFIEVIEKVIAQIREEYEAEFTGLSGIIDPAARSEQILGPEFFRNKKLVLIMQLQYFCPSVLAWGPEQVQALLGRAFAPHPFWVFAAKKPRLLLALTDPAFLNDAGPMERLEDIRAALEEAGMSASIAGRFYPVNPKELADCSQTLSELLDSRMTIAEPVLADEAHPASRSADAGEDAERIAARYVDMISKLQKEPFLLQLSEQLVKWGKKNLRIAQLQLIVEHIVNAFPTLDQNNGKFHAGVQRLYDLPSYADFCAGLLDLFERRFTEEQSLNKKGGYELFRQIDAHLKSNLYTPLSMNDLAAAFHVSPSYISRVMKKHSNSTLMHYYLDLKIAEARKVIRSNPAIKIKELSDALCFYDQHYFSKVFKEYSGCSPTEYKETVKGNDET</sequence>
<reference evidence="11 12" key="1">
    <citation type="submission" date="2020-01" db="EMBL/GenBank/DDBJ databases">
        <title>Paenibacillus soybeanensis sp. nov. isolated from the nodules of soybean (Glycine max(L.) Merr).</title>
        <authorList>
            <person name="Wang H."/>
        </authorList>
    </citation>
    <scope>NUCLEOTIDE SEQUENCE [LARGE SCALE GENOMIC DNA]</scope>
    <source>
        <strain evidence="11 12">DSM 23054</strain>
    </source>
</reference>
<dbReference type="Pfam" id="PF00072">
    <property type="entry name" value="Response_reg"/>
    <property type="match status" value="1"/>
</dbReference>
<organism evidence="11 12">
    <name type="scientific">Paenibacillus sacheonensis</name>
    <dbReference type="NCBI Taxonomy" id="742054"/>
    <lineage>
        <taxon>Bacteria</taxon>
        <taxon>Bacillati</taxon>
        <taxon>Bacillota</taxon>
        <taxon>Bacilli</taxon>
        <taxon>Bacillales</taxon>
        <taxon>Paenibacillaceae</taxon>
        <taxon>Paenibacillus</taxon>
    </lineage>
</organism>
<dbReference type="GO" id="GO:0000160">
    <property type="term" value="P:phosphorelay signal transduction system"/>
    <property type="evidence" value="ECO:0007669"/>
    <property type="project" value="UniProtKB-KW"/>
</dbReference>
<accession>A0A7X4YM31</accession>
<feature type="domain" description="HTH araC/xylS-type" evidence="9">
    <location>
        <begin position="393"/>
        <end position="492"/>
    </location>
</feature>
<evidence type="ECO:0000256" key="8">
    <source>
        <dbReference type="PROSITE-ProRule" id="PRU00169"/>
    </source>
</evidence>
<keyword evidence="2" id="KW-0963">Cytoplasm</keyword>
<dbReference type="AlphaFoldDB" id="A0A7X4YM31"/>
<dbReference type="OrthoDB" id="2676256at2"/>
<protein>
    <submittedName>
        <fullName evidence="11">Response regulator</fullName>
    </submittedName>
</protein>
<dbReference type="InterPro" id="IPR009057">
    <property type="entry name" value="Homeodomain-like_sf"/>
</dbReference>
<keyword evidence="6" id="KW-0238">DNA-binding</keyword>
<dbReference type="InterPro" id="IPR051552">
    <property type="entry name" value="HptR"/>
</dbReference>
<evidence type="ECO:0000256" key="1">
    <source>
        <dbReference type="ARBA" id="ARBA00004496"/>
    </source>
</evidence>
<dbReference type="InterPro" id="IPR018060">
    <property type="entry name" value="HTH_AraC"/>
</dbReference>
<dbReference type="PROSITE" id="PS01124">
    <property type="entry name" value="HTH_ARAC_FAMILY_2"/>
    <property type="match status" value="1"/>
</dbReference>
<dbReference type="Gene3D" id="3.40.50.2300">
    <property type="match status" value="1"/>
</dbReference>
<dbReference type="Gene3D" id="1.10.10.60">
    <property type="entry name" value="Homeodomain-like"/>
    <property type="match status" value="2"/>
</dbReference>